<proteinExistence type="predicted"/>
<dbReference type="AlphaFoldDB" id="A0A813K3M0"/>
<feature type="compositionally biased region" description="Low complexity" evidence="1">
    <location>
        <begin position="106"/>
        <end position="115"/>
    </location>
</feature>
<dbReference type="EMBL" id="CAJNNW010027503">
    <property type="protein sequence ID" value="CAE8691719.1"/>
    <property type="molecule type" value="Genomic_DNA"/>
</dbReference>
<feature type="compositionally biased region" description="Basic residues" evidence="1">
    <location>
        <begin position="78"/>
        <end position="99"/>
    </location>
</feature>
<protein>
    <submittedName>
        <fullName evidence="2">Uncharacterized protein</fullName>
    </submittedName>
</protein>
<reference evidence="2" key="1">
    <citation type="submission" date="2021-02" db="EMBL/GenBank/DDBJ databases">
        <authorList>
            <person name="Dougan E. K."/>
            <person name="Rhodes N."/>
            <person name="Thang M."/>
            <person name="Chan C."/>
        </authorList>
    </citation>
    <scope>NUCLEOTIDE SEQUENCE</scope>
</reference>
<dbReference type="Proteomes" id="UP000626109">
    <property type="component" value="Unassembled WGS sequence"/>
</dbReference>
<evidence type="ECO:0000313" key="2">
    <source>
        <dbReference type="EMBL" id="CAE8691719.1"/>
    </source>
</evidence>
<name>A0A813K3M0_POLGL</name>
<sequence>MELQQLVVEDQALPAEWRRGFWGTGRKNWDTSPEPLGIQKETGLSRRAAAQKDLIPDVVARRHVFMPDMEEELAKRTSRLNRRRARGKVKQKVFQRKKEKALGDASSSSNSSSDSIATVAPAILVLSPAKINQLSRD</sequence>
<accession>A0A813K3M0</accession>
<feature type="region of interest" description="Disordered" evidence="1">
    <location>
        <begin position="78"/>
        <end position="115"/>
    </location>
</feature>
<organism evidence="2 3">
    <name type="scientific">Polarella glacialis</name>
    <name type="common">Dinoflagellate</name>
    <dbReference type="NCBI Taxonomy" id="89957"/>
    <lineage>
        <taxon>Eukaryota</taxon>
        <taxon>Sar</taxon>
        <taxon>Alveolata</taxon>
        <taxon>Dinophyceae</taxon>
        <taxon>Suessiales</taxon>
        <taxon>Suessiaceae</taxon>
        <taxon>Polarella</taxon>
    </lineage>
</organism>
<comment type="caution">
    <text evidence="2">The sequence shown here is derived from an EMBL/GenBank/DDBJ whole genome shotgun (WGS) entry which is preliminary data.</text>
</comment>
<gene>
    <name evidence="2" type="ORF">PGLA2088_LOCUS27547</name>
</gene>
<evidence type="ECO:0000313" key="3">
    <source>
        <dbReference type="Proteomes" id="UP000626109"/>
    </source>
</evidence>
<evidence type="ECO:0000256" key="1">
    <source>
        <dbReference type="SAM" id="MobiDB-lite"/>
    </source>
</evidence>